<organism evidence="4 5">
    <name type="scientific">Nonomuraea deserti</name>
    <dbReference type="NCBI Taxonomy" id="1848322"/>
    <lineage>
        <taxon>Bacteria</taxon>
        <taxon>Bacillati</taxon>
        <taxon>Actinomycetota</taxon>
        <taxon>Actinomycetes</taxon>
        <taxon>Streptosporangiales</taxon>
        <taxon>Streptosporangiaceae</taxon>
        <taxon>Nonomuraea</taxon>
    </lineage>
</organism>
<feature type="signal peptide" evidence="2">
    <location>
        <begin position="1"/>
        <end position="32"/>
    </location>
</feature>
<name>A0A4R4VP61_9ACTN</name>
<evidence type="ECO:0000313" key="4">
    <source>
        <dbReference type="EMBL" id="TDD07492.1"/>
    </source>
</evidence>
<proteinExistence type="predicted"/>
<reference evidence="4 5" key="1">
    <citation type="submission" date="2019-03" db="EMBL/GenBank/DDBJ databases">
        <title>Draft genome sequences of novel Actinobacteria.</title>
        <authorList>
            <person name="Sahin N."/>
            <person name="Ay H."/>
            <person name="Saygin H."/>
        </authorList>
    </citation>
    <scope>NUCLEOTIDE SEQUENCE [LARGE SCALE GENOMIC DNA]</scope>
    <source>
        <strain evidence="4 5">KC310</strain>
    </source>
</reference>
<evidence type="ECO:0000259" key="3">
    <source>
        <dbReference type="Pfam" id="PF13628"/>
    </source>
</evidence>
<dbReference type="RefSeq" id="WP_132595461.1">
    <property type="nucleotide sequence ID" value="NZ_SMKO01000026.1"/>
</dbReference>
<dbReference type="InterPro" id="IPR025419">
    <property type="entry name" value="DUF4142"/>
</dbReference>
<feature type="domain" description="DUF4142" evidence="3">
    <location>
        <begin position="85"/>
        <end position="215"/>
    </location>
</feature>
<dbReference type="Proteomes" id="UP000295258">
    <property type="component" value="Unassembled WGS sequence"/>
</dbReference>
<keyword evidence="2" id="KW-0732">Signal</keyword>
<keyword evidence="5" id="KW-1185">Reference proteome</keyword>
<sequence length="233" mass="25309">MRLRRSRPVIVVCGLAAMVPLGACAPSFPAQSAGLPDVAAVQTTAPLPTDTAFPEETQDAAETPKADQEGGSGTWLTKWGPLSETDRSLIKKVRLATLWEMVIAQEAVQKASTDEVRKISSEIASQHHELDEAARDLATKLNVELPVRPTDDQQSWMSDISGRTGIDYDTTYVKWLRLAHGQIFGLIGTVRGSTQNTLVRKFSEQCNAAVLNHQRLLESTGLTTPESFPTPSA</sequence>
<protein>
    <submittedName>
        <fullName evidence="4">DUF4142 domain-containing protein</fullName>
    </submittedName>
</protein>
<feature type="region of interest" description="Disordered" evidence="1">
    <location>
        <begin position="48"/>
        <end position="78"/>
    </location>
</feature>
<comment type="caution">
    <text evidence="4">The sequence shown here is derived from an EMBL/GenBank/DDBJ whole genome shotgun (WGS) entry which is preliminary data.</text>
</comment>
<accession>A0A4R4VP61</accession>
<evidence type="ECO:0000256" key="1">
    <source>
        <dbReference type="SAM" id="MobiDB-lite"/>
    </source>
</evidence>
<dbReference type="Pfam" id="PF13628">
    <property type="entry name" value="DUF4142"/>
    <property type="match status" value="1"/>
</dbReference>
<evidence type="ECO:0000256" key="2">
    <source>
        <dbReference type="SAM" id="SignalP"/>
    </source>
</evidence>
<gene>
    <name evidence="4" type="ORF">E1292_13385</name>
</gene>
<dbReference type="AlphaFoldDB" id="A0A4R4VP61"/>
<dbReference type="EMBL" id="SMKO01000026">
    <property type="protein sequence ID" value="TDD07492.1"/>
    <property type="molecule type" value="Genomic_DNA"/>
</dbReference>
<evidence type="ECO:0000313" key="5">
    <source>
        <dbReference type="Proteomes" id="UP000295258"/>
    </source>
</evidence>
<feature type="chain" id="PRO_5038699637" evidence="2">
    <location>
        <begin position="33"/>
        <end position="233"/>
    </location>
</feature>